<dbReference type="GO" id="GO:0003677">
    <property type="term" value="F:DNA binding"/>
    <property type="evidence" value="ECO:0007669"/>
    <property type="project" value="UniProtKB-KW"/>
</dbReference>
<dbReference type="SMART" id="SM00421">
    <property type="entry name" value="HTH_LUXR"/>
    <property type="match status" value="1"/>
</dbReference>
<dbReference type="InterPro" id="IPR016032">
    <property type="entry name" value="Sig_transdc_resp-reg_C-effctor"/>
</dbReference>
<name>A0ABD7V178_9ACTN</name>
<dbReference type="RefSeq" id="WP_006900709.1">
    <property type="nucleotide sequence ID" value="NZ_CAACYD010000005.1"/>
</dbReference>
<dbReference type="PROSITE" id="PS00622">
    <property type="entry name" value="HTH_LUXR_1"/>
    <property type="match status" value="1"/>
</dbReference>
<feature type="domain" description="HTH luxR-type" evidence="4">
    <location>
        <begin position="162"/>
        <end position="227"/>
    </location>
</feature>
<protein>
    <submittedName>
        <fullName evidence="5">Nitrogen regulation protein C</fullName>
    </submittedName>
</protein>
<reference evidence="5 6" key="1">
    <citation type="submission" date="2019-02" db="EMBL/GenBank/DDBJ databases">
        <authorList>
            <consortium name="Pathogen Informatics"/>
        </authorList>
    </citation>
    <scope>NUCLEOTIDE SEQUENCE [LARGE SCALE GENOMIC DNA]</scope>
    <source>
        <strain evidence="5 6">3012STDY6756503</strain>
    </source>
</reference>
<dbReference type="AlphaFoldDB" id="A0ABD7V178"/>
<dbReference type="PROSITE" id="PS50043">
    <property type="entry name" value="HTH_LUXR_2"/>
    <property type="match status" value="1"/>
</dbReference>
<dbReference type="Proteomes" id="UP000360750">
    <property type="component" value="Unassembled WGS sequence"/>
</dbReference>
<accession>A0ABD7V178</accession>
<comment type="caution">
    <text evidence="5">The sequence shown here is derived from an EMBL/GenBank/DDBJ whole genome shotgun (WGS) entry which is preliminary data.</text>
</comment>
<organism evidence="5 6">
    <name type="scientific">Gordonia paraffinivorans</name>
    <dbReference type="NCBI Taxonomy" id="175628"/>
    <lineage>
        <taxon>Bacteria</taxon>
        <taxon>Bacillati</taxon>
        <taxon>Actinomycetota</taxon>
        <taxon>Actinomycetes</taxon>
        <taxon>Mycobacteriales</taxon>
        <taxon>Gordoniaceae</taxon>
        <taxon>Gordonia</taxon>
    </lineage>
</organism>
<evidence type="ECO:0000259" key="4">
    <source>
        <dbReference type="PROSITE" id="PS50043"/>
    </source>
</evidence>
<evidence type="ECO:0000256" key="3">
    <source>
        <dbReference type="ARBA" id="ARBA00023163"/>
    </source>
</evidence>
<keyword evidence="1" id="KW-0805">Transcription regulation</keyword>
<dbReference type="SUPFAM" id="SSF55781">
    <property type="entry name" value="GAF domain-like"/>
    <property type="match status" value="1"/>
</dbReference>
<dbReference type="InterPro" id="IPR000792">
    <property type="entry name" value="Tscrpt_reg_LuxR_C"/>
</dbReference>
<sequence>MATMLLEGLLPAVTEGGPGDRIDGLTRFVTGRLDAAAAAVTRVDPETQRHVVLSSSGYDDRTLDYLLTDFVRRDPGMAVVQSHPERVLTWRDVESYRSSYTVRSVLAPAGFDEGSSVALVAGTGEVVGAIHVSVRQSVFPDWLRALLAEVRGLTGGLVDQIMEQQRIALTPRELDVLALVADGMSNADIAQRLFISRSTVNRHVEHILDKLGTSSRVSAAVRATQLGLI</sequence>
<keyword evidence="3" id="KW-0804">Transcription</keyword>
<dbReference type="Gene3D" id="1.10.10.10">
    <property type="entry name" value="Winged helix-like DNA-binding domain superfamily/Winged helix DNA-binding domain"/>
    <property type="match status" value="1"/>
</dbReference>
<keyword evidence="2" id="KW-0238">DNA-binding</keyword>
<proteinExistence type="predicted"/>
<evidence type="ECO:0000256" key="2">
    <source>
        <dbReference type="ARBA" id="ARBA00023125"/>
    </source>
</evidence>
<evidence type="ECO:0000256" key="1">
    <source>
        <dbReference type="ARBA" id="ARBA00023015"/>
    </source>
</evidence>
<dbReference type="PANTHER" id="PTHR44688">
    <property type="entry name" value="DNA-BINDING TRANSCRIPTIONAL ACTIVATOR DEVR_DOSR"/>
    <property type="match status" value="1"/>
</dbReference>
<dbReference type="GeneID" id="60749368"/>
<dbReference type="PRINTS" id="PR00038">
    <property type="entry name" value="HTHLUXR"/>
</dbReference>
<dbReference type="EMBL" id="CAACYD010000005">
    <property type="protein sequence ID" value="VFA82997.1"/>
    <property type="molecule type" value="Genomic_DNA"/>
</dbReference>
<dbReference type="SUPFAM" id="SSF46894">
    <property type="entry name" value="C-terminal effector domain of the bipartite response regulators"/>
    <property type="match status" value="1"/>
</dbReference>
<dbReference type="InterPro" id="IPR036388">
    <property type="entry name" value="WH-like_DNA-bd_sf"/>
</dbReference>
<dbReference type="PANTHER" id="PTHR44688:SF16">
    <property type="entry name" value="DNA-BINDING TRANSCRIPTIONAL ACTIVATOR DEVR_DOSR"/>
    <property type="match status" value="1"/>
</dbReference>
<gene>
    <name evidence="5" type="primary">nreC_2</name>
    <name evidence="5" type="ORF">NCTC8139_01340</name>
</gene>
<dbReference type="CDD" id="cd06170">
    <property type="entry name" value="LuxR_C_like"/>
    <property type="match status" value="1"/>
</dbReference>
<evidence type="ECO:0000313" key="5">
    <source>
        <dbReference type="EMBL" id="VFA82997.1"/>
    </source>
</evidence>
<evidence type="ECO:0000313" key="6">
    <source>
        <dbReference type="Proteomes" id="UP000360750"/>
    </source>
</evidence>
<dbReference type="Pfam" id="PF00196">
    <property type="entry name" value="GerE"/>
    <property type="match status" value="1"/>
</dbReference>